<gene>
    <name evidence="2" type="ORF">P5G46_14955</name>
</gene>
<keyword evidence="1" id="KW-1133">Transmembrane helix</keyword>
<proteinExistence type="predicted"/>
<protein>
    <submittedName>
        <fullName evidence="2">DUF4307 domain-containing protein</fullName>
    </submittedName>
</protein>
<evidence type="ECO:0000256" key="1">
    <source>
        <dbReference type="SAM" id="Phobius"/>
    </source>
</evidence>
<feature type="transmembrane region" description="Helical" evidence="1">
    <location>
        <begin position="41"/>
        <end position="62"/>
    </location>
</feature>
<evidence type="ECO:0000313" key="3">
    <source>
        <dbReference type="Proteomes" id="UP001630303"/>
    </source>
</evidence>
<keyword evidence="3" id="KW-1185">Reference proteome</keyword>
<name>A0ABW9GJ38_9MICO</name>
<comment type="caution">
    <text evidence="2">The sequence shown here is derived from an EMBL/GenBank/DDBJ whole genome shotgun (WGS) entry which is preliminary data.</text>
</comment>
<dbReference type="RefSeq" id="WP_256334328.1">
    <property type="nucleotide sequence ID" value="NZ_JAROCE010000007.1"/>
</dbReference>
<dbReference type="InterPro" id="IPR025443">
    <property type="entry name" value="DUF4307"/>
</dbReference>
<organism evidence="2 3">
    <name type="scientific">Microbacterium mcarthurae</name>
    <dbReference type="NCBI Taxonomy" id="3035918"/>
    <lineage>
        <taxon>Bacteria</taxon>
        <taxon>Bacillati</taxon>
        <taxon>Actinomycetota</taxon>
        <taxon>Actinomycetes</taxon>
        <taxon>Micrococcales</taxon>
        <taxon>Microbacteriaceae</taxon>
        <taxon>Microbacterium</taxon>
    </lineage>
</organism>
<sequence length="150" mass="16783">MTKRAITKRGGRRRAAPQRTALQKKLDDRYGRTSLPWRRRAFWISVAVFAVAAIAYLVWITLQNSLDDISIAETGYLVVDERAVTVSFQATPPSGARFACAIQALDEDFGVVGWRVVEYAPFPETTRSFTERVPTLALATTGTVKECWTI</sequence>
<keyword evidence="1" id="KW-0812">Transmembrane</keyword>
<reference evidence="2 3" key="1">
    <citation type="submission" date="2023-03" db="EMBL/GenBank/DDBJ databases">
        <title>MT1 and MT2 Draft Genomes of Novel Species.</title>
        <authorList>
            <person name="Venkateswaran K."/>
        </authorList>
    </citation>
    <scope>NUCLEOTIDE SEQUENCE [LARGE SCALE GENOMIC DNA]</scope>
    <source>
        <strain evidence="2 3">IF8SW-P5</strain>
    </source>
</reference>
<keyword evidence="1" id="KW-0472">Membrane</keyword>
<dbReference type="Proteomes" id="UP001630303">
    <property type="component" value="Unassembled WGS sequence"/>
</dbReference>
<dbReference type="Pfam" id="PF14155">
    <property type="entry name" value="DUF4307"/>
    <property type="match status" value="1"/>
</dbReference>
<accession>A0ABW9GJ38</accession>
<dbReference type="EMBL" id="JAROCE010000007">
    <property type="protein sequence ID" value="MFM2721817.1"/>
    <property type="molecule type" value="Genomic_DNA"/>
</dbReference>
<evidence type="ECO:0000313" key="2">
    <source>
        <dbReference type="EMBL" id="MFM2721817.1"/>
    </source>
</evidence>